<accession>A0A6J6L3Y1</accession>
<organism evidence="1">
    <name type="scientific">freshwater metagenome</name>
    <dbReference type="NCBI Taxonomy" id="449393"/>
    <lineage>
        <taxon>unclassified sequences</taxon>
        <taxon>metagenomes</taxon>
        <taxon>ecological metagenomes</taxon>
    </lineage>
</organism>
<dbReference type="EMBL" id="CAEZWK010000030">
    <property type="protein sequence ID" value="CAB4656737.1"/>
    <property type="molecule type" value="Genomic_DNA"/>
</dbReference>
<evidence type="ECO:0000313" key="1">
    <source>
        <dbReference type="EMBL" id="CAB4656737.1"/>
    </source>
</evidence>
<proteinExistence type="predicted"/>
<reference evidence="1" key="1">
    <citation type="submission" date="2020-05" db="EMBL/GenBank/DDBJ databases">
        <authorList>
            <person name="Chiriac C."/>
            <person name="Salcher M."/>
            <person name="Ghai R."/>
            <person name="Kavagutti S V."/>
        </authorList>
    </citation>
    <scope>NUCLEOTIDE SEQUENCE</scope>
</reference>
<dbReference type="AlphaFoldDB" id="A0A6J6L3Y1"/>
<name>A0A6J6L3Y1_9ZZZZ</name>
<sequence>MIKSGVRPPKTWGQKKVNCFNAAAWIVRAATDGTPNERSRARISPAARAVKVSASVLCGSIVPIAAAYAIRCVIARVFPVPAPAITQTGPREASATARCSLSNALRISSARRFPTVSKIARLANRFVNNHPHVYTKLQSFFLLQRFLVVTKFHLFQLLVSSHYG</sequence>
<gene>
    <name evidence="1" type="ORF">UFOPK2245_00934</name>
</gene>
<protein>
    <submittedName>
        <fullName evidence="1">Unannotated protein</fullName>
    </submittedName>
</protein>